<feature type="transmembrane region" description="Helical" evidence="1">
    <location>
        <begin position="6"/>
        <end position="25"/>
    </location>
</feature>
<sequence>MHLPLGTMFNVATILAGGGLGLLLHGRLQDRYRIIVFQGLGLCTLALGVKMSLAMQNPLHIIFAVLLGAILGEWLRLEQRFEGAAVRLKKTVKSKTSTFVDGMVTASVIYCVGPMAILGSFDEGLRGDHSILFAKAVLDGFASVALASTYGVGVLFSSVAVGVYQLGLTVFATTLQGVFDEPSMAALTATGGVLILGISIKLLDIKHIALTNLLPALPMVVLLARLFP</sequence>
<evidence type="ECO:0000256" key="1">
    <source>
        <dbReference type="SAM" id="Phobius"/>
    </source>
</evidence>
<dbReference type="eggNOG" id="COG1811">
    <property type="taxonomic scope" value="Bacteria"/>
</dbReference>
<dbReference type="EMBL" id="CP006585">
    <property type="protein sequence ID" value="AGW13931.1"/>
    <property type="molecule type" value="Genomic_DNA"/>
</dbReference>
<dbReference type="RefSeq" id="WP_021760863.1">
    <property type="nucleotide sequence ID" value="NC_022444.1"/>
</dbReference>
<organism evidence="2 3">
    <name type="scientific">Megalodesulfovibrio gigas (strain ATCC 19364 / DSM 1382 / NCIMB 9332 / VKM B-1759)</name>
    <name type="common">Desulfovibrio gigas</name>
    <dbReference type="NCBI Taxonomy" id="1121448"/>
    <lineage>
        <taxon>Bacteria</taxon>
        <taxon>Pseudomonadati</taxon>
        <taxon>Thermodesulfobacteriota</taxon>
        <taxon>Desulfovibrionia</taxon>
        <taxon>Desulfovibrionales</taxon>
        <taxon>Desulfovibrionaceae</taxon>
        <taxon>Megalodesulfovibrio</taxon>
    </lineage>
</organism>
<dbReference type="PANTHER" id="PTHR36111">
    <property type="entry name" value="INNER MEMBRANE PROTEIN-RELATED"/>
    <property type="match status" value="1"/>
</dbReference>
<dbReference type="Proteomes" id="UP000016587">
    <property type="component" value="Chromosome"/>
</dbReference>
<dbReference type="AlphaFoldDB" id="T2GCS4"/>
<feature type="transmembrane region" description="Helical" evidence="1">
    <location>
        <begin position="209"/>
        <end position="227"/>
    </location>
</feature>
<dbReference type="Pfam" id="PF04474">
    <property type="entry name" value="DUF554"/>
    <property type="match status" value="1"/>
</dbReference>
<feature type="transmembrane region" description="Helical" evidence="1">
    <location>
        <begin position="98"/>
        <end position="121"/>
    </location>
</feature>
<evidence type="ECO:0008006" key="4">
    <source>
        <dbReference type="Google" id="ProtNLM"/>
    </source>
</evidence>
<gene>
    <name evidence="2" type="ORF">DGI_2172</name>
</gene>
<keyword evidence="1" id="KW-0472">Membrane</keyword>
<keyword evidence="3" id="KW-1185">Reference proteome</keyword>
<evidence type="ECO:0000313" key="2">
    <source>
        <dbReference type="EMBL" id="AGW13931.1"/>
    </source>
</evidence>
<protein>
    <recommendedName>
        <fullName evidence="4">Transport protein</fullName>
    </recommendedName>
</protein>
<reference evidence="2 3" key="1">
    <citation type="journal article" date="2013" name="J. Bacteriol.">
        <title>Roles of HynAB and Ech, the only two hydrogenases found in the model sulfate reducer Desulfovibrio gigas.</title>
        <authorList>
            <person name="Morais-Silva F.O."/>
            <person name="Santos C.I."/>
            <person name="Rodrigues R."/>
            <person name="Pereira I.A."/>
            <person name="Rodrigues-Pousada C."/>
        </authorList>
    </citation>
    <scope>NUCLEOTIDE SEQUENCE [LARGE SCALE GENOMIC DNA]</scope>
    <source>
        <strain evidence="3">ATCC 19364 / DSM 1382 / NCIMB 9332 / VKM B-1759</strain>
    </source>
</reference>
<dbReference type="HOGENOM" id="CLU_091659_0_0_7"/>
<feature type="transmembrane region" description="Helical" evidence="1">
    <location>
        <begin position="184"/>
        <end position="203"/>
    </location>
</feature>
<name>T2GCS4_MEGG1</name>
<dbReference type="OrthoDB" id="9797976at2"/>
<proteinExistence type="predicted"/>
<dbReference type="PANTHER" id="PTHR36111:SF2">
    <property type="entry name" value="INNER MEMBRANE PROTEIN"/>
    <property type="match status" value="1"/>
</dbReference>
<accession>T2GCS4</accession>
<dbReference type="PATRIC" id="fig|1121448.10.peg.2126"/>
<feature type="transmembrane region" description="Helical" evidence="1">
    <location>
        <begin position="141"/>
        <end position="164"/>
    </location>
</feature>
<evidence type="ECO:0000313" key="3">
    <source>
        <dbReference type="Proteomes" id="UP000016587"/>
    </source>
</evidence>
<keyword evidence="1" id="KW-1133">Transmembrane helix</keyword>
<keyword evidence="1" id="KW-0812">Transmembrane</keyword>
<dbReference type="STRING" id="1121448.DGI_2172"/>
<reference evidence="3" key="2">
    <citation type="submission" date="2013-07" db="EMBL/GenBank/DDBJ databases">
        <authorList>
            <person name="Morais-Silva F.O."/>
            <person name="Rezende A.M."/>
            <person name="Pimentel C."/>
            <person name="Resende D.M."/>
            <person name="Santos C.I."/>
            <person name="Clemente C."/>
            <person name="de Oliveira L.M."/>
            <person name="da Silva S.M."/>
            <person name="Costa D.A."/>
            <person name="Varela-Raposo A."/>
            <person name="Horacio E.C.A."/>
            <person name="Matos M."/>
            <person name="Flores O."/>
            <person name="Ruiz J.C."/>
            <person name="Rodrigues-Pousada C."/>
        </authorList>
    </citation>
    <scope>NUCLEOTIDE SEQUENCE [LARGE SCALE GENOMIC DNA]</scope>
    <source>
        <strain evidence="3">ATCC 19364 / DSM 1382 / NCIMB 9332 / VKM B-1759</strain>
    </source>
</reference>
<feature type="transmembrane region" description="Helical" evidence="1">
    <location>
        <begin position="32"/>
        <end position="53"/>
    </location>
</feature>
<dbReference type="KEGG" id="dgg:DGI_2172"/>
<dbReference type="InterPro" id="IPR007563">
    <property type="entry name" value="DUF554"/>
</dbReference>
<feature type="transmembrane region" description="Helical" evidence="1">
    <location>
        <begin position="59"/>
        <end position="77"/>
    </location>
</feature>